<dbReference type="AlphaFoldDB" id="A0A7G9T3X7"/>
<evidence type="ECO:0000256" key="1">
    <source>
        <dbReference type="ARBA" id="ARBA00022741"/>
    </source>
</evidence>
<keyword evidence="2" id="KW-0067">ATP-binding</keyword>
<dbReference type="InterPro" id="IPR001650">
    <property type="entry name" value="Helicase_C-like"/>
</dbReference>
<feature type="domain" description="Helicase ATP-binding" evidence="4">
    <location>
        <begin position="100"/>
        <end position="251"/>
    </location>
</feature>
<keyword evidence="6" id="KW-0347">Helicase</keyword>
<evidence type="ECO:0000313" key="7">
    <source>
        <dbReference type="Proteomes" id="UP000515800"/>
    </source>
</evidence>
<evidence type="ECO:0000313" key="6">
    <source>
        <dbReference type="EMBL" id="QNN74802.1"/>
    </source>
</evidence>
<accession>A0A7G9T3X7</accession>
<dbReference type="PROSITE" id="PS51192">
    <property type="entry name" value="HELICASE_ATP_BIND_1"/>
    <property type="match status" value="1"/>
</dbReference>
<dbReference type="SMART" id="SM00490">
    <property type="entry name" value="HELICc"/>
    <property type="match status" value="1"/>
</dbReference>
<dbReference type="Proteomes" id="UP000515800">
    <property type="component" value="Chromosome"/>
</dbReference>
<evidence type="ECO:0000259" key="5">
    <source>
        <dbReference type="PROSITE" id="PS51194"/>
    </source>
</evidence>
<protein>
    <submittedName>
        <fullName evidence="6">DEAD/DEAH box helicase family protein</fullName>
    </submittedName>
</protein>
<dbReference type="KEGG" id="wdi:H9L19_05185"/>
<dbReference type="GO" id="GO:0006310">
    <property type="term" value="P:DNA recombination"/>
    <property type="evidence" value="ECO:0007669"/>
    <property type="project" value="TreeGrafter"/>
</dbReference>
<dbReference type="GO" id="GO:0006270">
    <property type="term" value="P:DNA replication initiation"/>
    <property type="evidence" value="ECO:0007669"/>
    <property type="project" value="TreeGrafter"/>
</dbReference>
<proteinExistence type="predicted"/>
<dbReference type="PROSITE" id="PS51194">
    <property type="entry name" value="HELICASE_CTER"/>
    <property type="match status" value="1"/>
</dbReference>
<keyword evidence="7" id="KW-1185">Reference proteome</keyword>
<dbReference type="EMBL" id="CP060724">
    <property type="protein sequence ID" value="QNN74802.1"/>
    <property type="molecule type" value="Genomic_DNA"/>
</dbReference>
<evidence type="ECO:0000259" key="4">
    <source>
        <dbReference type="PROSITE" id="PS51192"/>
    </source>
</evidence>
<reference evidence="6 7" key="1">
    <citation type="submission" date="2020-08" db="EMBL/GenBank/DDBJ databases">
        <title>Genome sequence of Weissella diestrammenae KACC 16890T.</title>
        <authorList>
            <person name="Hyun D.-W."/>
            <person name="Bae J.-W."/>
        </authorList>
    </citation>
    <scope>NUCLEOTIDE SEQUENCE [LARGE SCALE GENOMIC DNA]</scope>
    <source>
        <strain evidence="6 7">KACC 16890</strain>
    </source>
</reference>
<dbReference type="SUPFAM" id="SSF52540">
    <property type="entry name" value="P-loop containing nucleoside triphosphate hydrolases"/>
    <property type="match status" value="1"/>
</dbReference>
<dbReference type="InterPro" id="IPR006935">
    <property type="entry name" value="Helicase/UvrB_N"/>
</dbReference>
<evidence type="ECO:0000256" key="3">
    <source>
        <dbReference type="ARBA" id="ARBA00023125"/>
    </source>
</evidence>
<dbReference type="RefSeq" id="WP_187528637.1">
    <property type="nucleotide sequence ID" value="NZ_CP060724.1"/>
</dbReference>
<organism evidence="6 7">
    <name type="scientific">Weissella diestrammenae</name>
    <dbReference type="NCBI Taxonomy" id="1162633"/>
    <lineage>
        <taxon>Bacteria</taxon>
        <taxon>Bacillati</taxon>
        <taxon>Bacillota</taxon>
        <taxon>Bacilli</taxon>
        <taxon>Lactobacillales</taxon>
        <taxon>Lactobacillaceae</taxon>
        <taxon>Weissella</taxon>
    </lineage>
</organism>
<sequence length="416" mass="47943">MTIQLFYGRQVKLETPRSDVEISPAILNNQCQRCLGDIKKQWRLPNEERYCWHCHLLGRVRESQYFGYLPEPHAFILPTRVCSWTGELTPAQKQISQAQLQALTNHSSHLTYAVTGAGKTEMIFPLLIQAIQQKKRIALVAPRVDVVIELNKRIHQFFLIDSVCCYGDSLEHYRYTQLLIATTHQLMHFKAAFDVIIVDEGDAFPYVNDQRLQVAVQQALLEKGSIFYLTATPSKQLMQQVRQQILTYSILTQRFHGHHLPQLTIKVSRYWRHQLPRYIKNRLKQYQQIKRQFLIFVPQVTDLQLIYNQISDVISIGMVHADSPKRHQLIEQMREKKLLGLITTTILERGVTFVGIDVIILGADELPFNETALIQIAGRCGRSIERPTGLVLAIVSEVCYSVLAANNEIKYLNALR</sequence>
<dbReference type="Pfam" id="PF04851">
    <property type="entry name" value="ResIII"/>
    <property type="match status" value="1"/>
</dbReference>
<evidence type="ECO:0000256" key="2">
    <source>
        <dbReference type="ARBA" id="ARBA00022840"/>
    </source>
</evidence>
<dbReference type="InterPro" id="IPR014001">
    <property type="entry name" value="Helicase_ATP-bd"/>
</dbReference>
<keyword evidence="3" id="KW-0238">DNA-binding</keyword>
<dbReference type="PANTHER" id="PTHR30580:SF1">
    <property type="entry name" value="COMF OPERON PROTEIN 1"/>
    <property type="match status" value="1"/>
</dbReference>
<keyword evidence="6" id="KW-0378">Hydrolase</keyword>
<dbReference type="InterPro" id="IPR027417">
    <property type="entry name" value="P-loop_NTPase"/>
</dbReference>
<dbReference type="PANTHER" id="PTHR30580">
    <property type="entry name" value="PRIMOSOMAL PROTEIN N"/>
    <property type="match status" value="1"/>
</dbReference>
<dbReference type="GO" id="GO:0043138">
    <property type="term" value="F:3'-5' DNA helicase activity"/>
    <property type="evidence" value="ECO:0007669"/>
    <property type="project" value="TreeGrafter"/>
</dbReference>
<dbReference type="GO" id="GO:0016787">
    <property type="term" value="F:hydrolase activity"/>
    <property type="evidence" value="ECO:0007669"/>
    <property type="project" value="InterPro"/>
</dbReference>
<keyword evidence="1" id="KW-0547">Nucleotide-binding</keyword>
<feature type="domain" description="Helicase C-terminal" evidence="5">
    <location>
        <begin position="282"/>
        <end position="416"/>
    </location>
</feature>
<dbReference type="GO" id="GO:0003677">
    <property type="term" value="F:DNA binding"/>
    <property type="evidence" value="ECO:0007669"/>
    <property type="project" value="UniProtKB-KW"/>
</dbReference>
<dbReference type="Gene3D" id="3.40.50.300">
    <property type="entry name" value="P-loop containing nucleotide triphosphate hydrolases"/>
    <property type="match status" value="2"/>
</dbReference>
<dbReference type="GO" id="GO:0006302">
    <property type="term" value="P:double-strand break repair"/>
    <property type="evidence" value="ECO:0007669"/>
    <property type="project" value="TreeGrafter"/>
</dbReference>
<dbReference type="Pfam" id="PF00271">
    <property type="entry name" value="Helicase_C"/>
    <property type="match status" value="1"/>
</dbReference>
<name>A0A7G9T3X7_9LACO</name>
<dbReference type="SMART" id="SM00487">
    <property type="entry name" value="DEXDc"/>
    <property type="match status" value="1"/>
</dbReference>
<gene>
    <name evidence="6" type="ORF">H9L19_05185</name>
</gene>
<dbReference type="GO" id="GO:0005524">
    <property type="term" value="F:ATP binding"/>
    <property type="evidence" value="ECO:0007669"/>
    <property type="project" value="UniProtKB-KW"/>
</dbReference>